<keyword evidence="13" id="KW-1185">Reference proteome</keyword>
<feature type="compositionally biased region" description="Low complexity" evidence="10">
    <location>
        <begin position="540"/>
        <end position="551"/>
    </location>
</feature>
<feature type="compositionally biased region" description="Low complexity" evidence="10">
    <location>
        <begin position="68"/>
        <end position="84"/>
    </location>
</feature>
<dbReference type="SUPFAM" id="SSF57716">
    <property type="entry name" value="Glucocorticoid receptor-like (DNA-binding domain)"/>
    <property type="match status" value="4"/>
</dbReference>
<dbReference type="CDD" id="cd08368">
    <property type="entry name" value="LIM"/>
    <property type="match status" value="3"/>
</dbReference>
<dbReference type="SMART" id="SM00132">
    <property type="entry name" value="LIM"/>
    <property type="match status" value="3"/>
</dbReference>
<dbReference type="EMBL" id="JARJCN010000001">
    <property type="protein sequence ID" value="KAJ7104293.1"/>
    <property type="molecule type" value="Genomic_DNA"/>
</dbReference>
<evidence type="ECO:0000256" key="3">
    <source>
        <dbReference type="ARBA" id="ARBA00022490"/>
    </source>
</evidence>
<feature type="compositionally biased region" description="Polar residues" evidence="10">
    <location>
        <begin position="508"/>
        <end position="517"/>
    </location>
</feature>
<dbReference type="FunFam" id="2.10.110.10:FF:000008">
    <property type="entry name" value="Paxillin isoform 1"/>
    <property type="match status" value="1"/>
</dbReference>
<evidence type="ECO:0000256" key="5">
    <source>
        <dbReference type="ARBA" id="ARBA00022737"/>
    </source>
</evidence>
<dbReference type="GO" id="GO:0046872">
    <property type="term" value="F:metal ion binding"/>
    <property type="evidence" value="ECO:0007669"/>
    <property type="project" value="UniProtKB-KW"/>
</dbReference>
<feature type="compositionally biased region" description="Low complexity" evidence="10">
    <location>
        <begin position="303"/>
        <end position="332"/>
    </location>
</feature>
<keyword evidence="5" id="KW-0677">Repeat</keyword>
<dbReference type="GO" id="GO:0003712">
    <property type="term" value="F:transcription coregulator activity"/>
    <property type="evidence" value="ECO:0007669"/>
    <property type="project" value="TreeGrafter"/>
</dbReference>
<dbReference type="PANTHER" id="PTHR24205">
    <property type="entry name" value="FOUR AND A HALF LIM DOMAINS PROTEIN"/>
    <property type="match status" value="1"/>
</dbReference>
<evidence type="ECO:0000313" key="13">
    <source>
        <dbReference type="Proteomes" id="UP001222325"/>
    </source>
</evidence>
<dbReference type="PROSITE" id="PS00478">
    <property type="entry name" value="LIM_DOMAIN_1"/>
    <property type="match status" value="1"/>
</dbReference>
<dbReference type="PANTHER" id="PTHR24205:SF16">
    <property type="entry name" value="GH01042P-RELATED"/>
    <property type="match status" value="1"/>
</dbReference>
<feature type="domain" description="LIM zinc-binding" evidence="11">
    <location>
        <begin position="805"/>
        <end position="866"/>
    </location>
</feature>
<accession>A0AAD6XWP9</accession>
<dbReference type="PROSITE" id="PS50023">
    <property type="entry name" value="LIM_DOMAIN_2"/>
    <property type="match status" value="2"/>
</dbReference>
<organism evidence="12 13">
    <name type="scientific">Mycena belliarum</name>
    <dbReference type="NCBI Taxonomy" id="1033014"/>
    <lineage>
        <taxon>Eukaryota</taxon>
        <taxon>Fungi</taxon>
        <taxon>Dikarya</taxon>
        <taxon>Basidiomycota</taxon>
        <taxon>Agaricomycotina</taxon>
        <taxon>Agaricomycetes</taxon>
        <taxon>Agaricomycetidae</taxon>
        <taxon>Agaricales</taxon>
        <taxon>Marasmiineae</taxon>
        <taxon>Mycenaceae</taxon>
        <taxon>Mycena</taxon>
    </lineage>
</organism>
<evidence type="ECO:0000256" key="8">
    <source>
        <dbReference type="ARBA" id="ARBA00023038"/>
    </source>
</evidence>
<evidence type="ECO:0000256" key="1">
    <source>
        <dbReference type="ARBA" id="ARBA00004282"/>
    </source>
</evidence>
<feature type="region of interest" description="Disordered" evidence="10">
    <location>
        <begin position="470"/>
        <end position="653"/>
    </location>
</feature>
<keyword evidence="6 9" id="KW-0862">Zinc</keyword>
<feature type="compositionally biased region" description="Low complexity" evidence="10">
    <location>
        <begin position="576"/>
        <end position="588"/>
    </location>
</feature>
<evidence type="ECO:0000256" key="10">
    <source>
        <dbReference type="SAM" id="MobiDB-lite"/>
    </source>
</evidence>
<keyword evidence="4 9" id="KW-0479">Metal-binding</keyword>
<dbReference type="AlphaFoldDB" id="A0AAD6XWP9"/>
<protein>
    <recommendedName>
        <fullName evidence="11">LIM zinc-binding domain-containing protein</fullName>
    </recommendedName>
</protein>
<dbReference type="Pfam" id="PF00412">
    <property type="entry name" value="LIM"/>
    <property type="match status" value="2"/>
</dbReference>
<feature type="compositionally biased region" description="Polar residues" evidence="10">
    <location>
        <begin position="399"/>
        <end position="411"/>
    </location>
</feature>
<dbReference type="GO" id="GO:0005634">
    <property type="term" value="C:nucleus"/>
    <property type="evidence" value="ECO:0007669"/>
    <property type="project" value="TreeGrafter"/>
</dbReference>
<dbReference type="GO" id="GO:0030695">
    <property type="term" value="F:GTPase regulator activity"/>
    <property type="evidence" value="ECO:0007669"/>
    <property type="project" value="UniProtKB-ARBA"/>
</dbReference>
<feature type="domain" description="LIM zinc-binding" evidence="11">
    <location>
        <begin position="658"/>
        <end position="717"/>
    </location>
</feature>
<evidence type="ECO:0000256" key="4">
    <source>
        <dbReference type="ARBA" id="ARBA00022723"/>
    </source>
</evidence>
<dbReference type="Proteomes" id="UP001222325">
    <property type="component" value="Unassembled WGS sequence"/>
</dbReference>
<proteinExistence type="predicted"/>
<evidence type="ECO:0000256" key="2">
    <source>
        <dbReference type="ARBA" id="ARBA00004496"/>
    </source>
</evidence>
<keyword evidence="7" id="KW-0965">Cell junction</keyword>
<gene>
    <name evidence="12" type="ORF">B0H15DRAFT_809372</name>
</gene>
<dbReference type="Gene3D" id="2.10.110.10">
    <property type="entry name" value="Cysteine Rich Protein"/>
    <property type="match status" value="3"/>
</dbReference>
<feature type="compositionally biased region" description="Polar residues" evidence="10">
    <location>
        <begin position="637"/>
        <end position="653"/>
    </location>
</feature>
<evidence type="ECO:0000256" key="6">
    <source>
        <dbReference type="ARBA" id="ARBA00022833"/>
    </source>
</evidence>
<evidence type="ECO:0000256" key="9">
    <source>
        <dbReference type="PROSITE-ProRule" id="PRU00125"/>
    </source>
</evidence>
<feature type="compositionally biased region" description="Acidic residues" evidence="10">
    <location>
        <begin position="363"/>
        <end position="388"/>
    </location>
</feature>
<feature type="compositionally biased region" description="Low complexity" evidence="10">
    <location>
        <begin position="119"/>
        <end position="136"/>
    </location>
</feature>
<evidence type="ECO:0000313" key="12">
    <source>
        <dbReference type="EMBL" id="KAJ7104293.1"/>
    </source>
</evidence>
<feature type="compositionally biased region" description="Low complexity" evidence="10">
    <location>
        <begin position="522"/>
        <end position="532"/>
    </location>
</feature>
<keyword evidence="3" id="KW-0963">Cytoplasm</keyword>
<sequence>MAQNSHYRPGFSVQPQQPYDPRQYPQYQQQQQPRQPVYHQQYQQQPGQPQYYPQQHQPQVHQPPPPQQYQYPYPQTQQHPQYAQPQPPRPRSSLGHAHSHSVPVAPGHHHFPNPPPLSPSALQAQAAQARAQALGRPLPPPRRAETLPPADQRPIVAQYPQQQQFHPAYAIPVPPQRSPSTSTPSRPLPTPTSSNGTSRSPAKHQSIDLGRLPPAQPPAAQLVRAPVHEPPPQQETQSQIRRRASPPRFTGGSGSWSEPPSRPEPTKPIPSSANASPSEFKDLLSGAGSPLTGGKFIPLWKRGLANASGNASASNGRPLPSAPATATTAAPAQSGGLKRGGSLHVRSPATASPSKSSPSPEPTESESESEVEEQGGPESESEESESESEISGSEDVSSDAGSSNAQPSFASPQYGIRDLPQPPSLDGRASTLPRPPEIRGSNFEARSAPGVIEGGGSRTLMFAAAGLNGTPLKNNWPVGVPPLPRTPGSREVVNLEDSPPVSTIKRATGQSTYSFNAPPSSPLSKLPSLGRDGPPPPAPSSSQLPSFSFSGPPSPPPPVKAPSLSFSGPPTTPQQIPSISLPDDSPPSAHVSVPQINLPGDDDNIGGPTINVQDVDSKPKAPPQIFEVPGISFAGGQPSQTSRSLPARPTSTSQRRGLACGGCSGSITGRIVNAMGFRWHPECFRCTVCSELLEHVSSYEKDGKAYCHLDYHENFAPRCYSCKTAIVEESFISLDDPQLGKRTYHEQHFFCAECGDPFLPPALPASKGGELAFSGDGAFVSDDVGFTVYRGHPYCEACHVRLRLPKCKKCKRSIRDGDEAVEALGGKWCWKCFCCAGCEKPFEDPSFFERDSQPWCEPCYSILLRNEI</sequence>
<feature type="region of interest" description="Disordered" evidence="10">
    <location>
        <begin position="1"/>
        <end position="455"/>
    </location>
</feature>
<evidence type="ECO:0000259" key="11">
    <source>
        <dbReference type="PROSITE" id="PS50023"/>
    </source>
</evidence>
<comment type="caution">
    <text evidence="12">The sequence shown here is derived from an EMBL/GenBank/DDBJ whole genome shotgun (WGS) entry which is preliminary data.</text>
</comment>
<name>A0AAD6XWP9_9AGAR</name>
<reference evidence="12" key="1">
    <citation type="submission" date="2023-03" db="EMBL/GenBank/DDBJ databases">
        <title>Massive genome expansion in bonnet fungi (Mycena s.s.) driven by repeated elements and novel gene families across ecological guilds.</title>
        <authorList>
            <consortium name="Lawrence Berkeley National Laboratory"/>
            <person name="Harder C.B."/>
            <person name="Miyauchi S."/>
            <person name="Viragh M."/>
            <person name="Kuo A."/>
            <person name="Thoen E."/>
            <person name="Andreopoulos B."/>
            <person name="Lu D."/>
            <person name="Skrede I."/>
            <person name="Drula E."/>
            <person name="Henrissat B."/>
            <person name="Morin E."/>
            <person name="Kohler A."/>
            <person name="Barry K."/>
            <person name="LaButti K."/>
            <person name="Morin E."/>
            <person name="Salamov A."/>
            <person name="Lipzen A."/>
            <person name="Mereny Z."/>
            <person name="Hegedus B."/>
            <person name="Baldrian P."/>
            <person name="Stursova M."/>
            <person name="Weitz H."/>
            <person name="Taylor A."/>
            <person name="Grigoriev I.V."/>
            <person name="Nagy L.G."/>
            <person name="Martin F."/>
            <person name="Kauserud H."/>
        </authorList>
    </citation>
    <scope>NUCLEOTIDE SEQUENCE</scope>
    <source>
        <strain evidence="12">CBHHK173m</strain>
    </source>
</reference>
<dbReference type="InterPro" id="IPR001781">
    <property type="entry name" value="Znf_LIM"/>
</dbReference>
<dbReference type="GO" id="GO:0005737">
    <property type="term" value="C:cytoplasm"/>
    <property type="evidence" value="ECO:0007669"/>
    <property type="project" value="UniProtKB-SubCell"/>
</dbReference>
<feature type="compositionally biased region" description="Low complexity" evidence="10">
    <location>
        <begin position="14"/>
        <end position="60"/>
    </location>
</feature>
<evidence type="ECO:0000256" key="7">
    <source>
        <dbReference type="ARBA" id="ARBA00022949"/>
    </source>
</evidence>
<keyword evidence="8 9" id="KW-0440">LIM domain</keyword>
<comment type="subcellular location">
    <subcellularLocation>
        <location evidence="1">Cell junction</location>
    </subcellularLocation>
    <subcellularLocation>
        <location evidence="2">Cytoplasm</location>
    </subcellularLocation>
</comment>